<feature type="signal peptide" evidence="1">
    <location>
        <begin position="1"/>
        <end position="18"/>
    </location>
</feature>
<dbReference type="Proteomes" id="UP000256919">
    <property type="component" value="Unassembled WGS sequence"/>
</dbReference>
<reference evidence="2 3" key="1">
    <citation type="submission" date="2018-07" db="EMBL/GenBank/DDBJ databases">
        <title>Genomic Encyclopedia of Type Strains, Phase III (KMG-III): the genomes of soil and plant-associated and newly described type strains.</title>
        <authorList>
            <person name="Whitman W."/>
        </authorList>
    </citation>
    <scope>NUCLEOTIDE SEQUENCE [LARGE SCALE GENOMIC DNA]</scope>
    <source>
        <strain evidence="2 3">CECT 7948</strain>
    </source>
</reference>
<feature type="chain" id="PRO_5017651688" evidence="1">
    <location>
        <begin position="19"/>
        <end position="371"/>
    </location>
</feature>
<dbReference type="AlphaFoldDB" id="A0A3D9LHT1"/>
<keyword evidence="1" id="KW-0732">Signal</keyword>
<name>A0A3D9LHT1_9FLAO</name>
<protein>
    <submittedName>
        <fullName evidence="2">Uncharacterized protein</fullName>
    </submittedName>
</protein>
<evidence type="ECO:0000313" key="2">
    <source>
        <dbReference type="EMBL" id="REE06899.1"/>
    </source>
</evidence>
<organism evidence="2 3">
    <name type="scientific">Winogradskyella pacifica</name>
    <dbReference type="NCBI Taxonomy" id="664642"/>
    <lineage>
        <taxon>Bacteria</taxon>
        <taxon>Pseudomonadati</taxon>
        <taxon>Bacteroidota</taxon>
        <taxon>Flavobacteriia</taxon>
        <taxon>Flavobacteriales</taxon>
        <taxon>Flavobacteriaceae</taxon>
        <taxon>Winogradskyella</taxon>
    </lineage>
</organism>
<evidence type="ECO:0000313" key="3">
    <source>
        <dbReference type="Proteomes" id="UP000256919"/>
    </source>
</evidence>
<evidence type="ECO:0000256" key="1">
    <source>
        <dbReference type="SAM" id="SignalP"/>
    </source>
</evidence>
<sequence length="371" mass="44116">MIKKILLLLILLPSLVFSQEIPESIEKSAFNQSRFGGKFSHQILKRLLKEDGGIITKDITELNTKATDLYYEHSRPYDFTRKIDNSFRYKYLIPKEEQIEELDSILNNKDDWKRTIVKNNLLSEILEPISRGGTLSIKNNTIYLSNSSSSENSKKYIYKFNFDNQKNIIFQGYGYTTTSKDTLLWKQTSSQYKNDEIFTQIKSIYRESYGKLELKESETAFYQNGQISKIIEEFFNKKNEKYRAITTNYFYKKNKLASSKSITKIFRNKIEFKEPLSIIEIKYKKNKPIQISESREKLKTLRENKYDKKNRLIWSQYKAKDDLGKVIEESTEEIDYSTNKYIYSYKEKFKITRGKERLPLQYKLSFAFLKE</sequence>
<gene>
    <name evidence="2" type="ORF">DFQ09_1411</name>
</gene>
<comment type="caution">
    <text evidence="2">The sequence shown here is derived from an EMBL/GenBank/DDBJ whole genome shotgun (WGS) entry which is preliminary data.</text>
</comment>
<dbReference type="EMBL" id="QREI01000041">
    <property type="protein sequence ID" value="REE06899.1"/>
    <property type="molecule type" value="Genomic_DNA"/>
</dbReference>
<dbReference type="RefSeq" id="WP_115813158.1">
    <property type="nucleotide sequence ID" value="NZ_QREI01000041.1"/>
</dbReference>
<keyword evidence="3" id="KW-1185">Reference proteome</keyword>
<accession>A0A3D9LHT1</accession>
<proteinExistence type="predicted"/>